<name>E1K201_SOLFR</name>
<proteinExistence type="predicted"/>
<dbReference type="EMBL" id="AECZ01000047">
    <property type="protein sequence ID" value="EFL49359.1"/>
    <property type="molecule type" value="Genomic_DNA"/>
</dbReference>
<sequence>MNLNLTITGMCCDLALHPVDDATAARVCLLGENLYKTNSLEWWRASGNNTCGMRLTADSRLEARLGDKLLEIEPSKVATDAVTLTQRECIDSGEDKVCLLGYDDESCSHSWTWSGVEAFDPAKFHFIVQRWDHILGVADYLVLEDVLYDGRPADGAIWGQSEGFTFREPLVVGMDVVRAACGVPSEKAA</sequence>
<accession>E1K201</accession>
<reference evidence="1 2" key="1">
    <citation type="submission" date="2010-08" db="EMBL/GenBank/DDBJ databases">
        <title>The draft genome of Desulfovibrio fructosovorans JJ.</title>
        <authorList>
            <consortium name="US DOE Joint Genome Institute (JGI-PGF)"/>
            <person name="Lucas S."/>
            <person name="Copeland A."/>
            <person name="Lapidus A."/>
            <person name="Cheng J.-F."/>
            <person name="Bruce D."/>
            <person name="Goodwin L."/>
            <person name="Pitluck S."/>
            <person name="Land M.L."/>
            <person name="Hauser L."/>
            <person name="Chang Y.-J."/>
            <person name="Jeffries C."/>
            <person name="Wall J.D."/>
            <person name="Stahl D.A."/>
            <person name="Arkin A.P."/>
            <person name="Dehal P."/>
            <person name="Stolyar S.M."/>
            <person name="Hazen T.C."/>
            <person name="Woyke T.J."/>
        </authorList>
    </citation>
    <scope>NUCLEOTIDE SEQUENCE [LARGE SCALE GENOMIC DNA]</scope>
    <source>
        <strain evidence="1 2">JJ</strain>
    </source>
</reference>
<dbReference type="Proteomes" id="UP000006250">
    <property type="component" value="Unassembled WGS sequence"/>
</dbReference>
<dbReference type="RefSeq" id="WP_005996769.1">
    <property type="nucleotide sequence ID" value="NZ_AECZ01000047.1"/>
</dbReference>
<evidence type="ECO:0000313" key="2">
    <source>
        <dbReference type="Proteomes" id="UP000006250"/>
    </source>
</evidence>
<protein>
    <submittedName>
        <fullName evidence="1">Uncharacterized protein</fullName>
    </submittedName>
</protein>
<dbReference type="AlphaFoldDB" id="E1K201"/>
<keyword evidence="2" id="KW-1185">Reference proteome</keyword>
<dbReference type="eggNOG" id="ENOG5032C6T">
    <property type="taxonomic scope" value="Bacteria"/>
</dbReference>
<organism evidence="1 2">
    <name type="scientific">Solidesulfovibrio fructosivorans JJ]</name>
    <dbReference type="NCBI Taxonomy" id="596151"/>
    <lineage>
        <taxon>Bacteria</taxon>
        <taxon>Pseudomonadati</taxon>
        <taxon>Thermodesulfobacteriota</taxon>
        <taxon>Desulfovibrionia</taxon>
        <taxon>Desulfovibrionales</taxon>
        <taxon>Desulfovibrionaceae</taxon>
        <taxon>Solidesulfovibrio</taxon>
    </lineage>
</organism>
<evidence type="ECO:0000313" key="1">
    <source>
        <dbReference type="EMBL" id="EFL49359.1"/>
    </source>
</evidence>
<dbReference type="OrthoDB" id="5450134at2"/>
<gene>
    <name evidence="1" type="ORF">DesfrDRAFT_3901</name>
</gene>
<comment type="caution">
    <text evidence="1">The sequence shown here is derived from an EMBL/GenBank/DDBJ whole genome shotgun (WGS) entry which is preliminary data.</text>
</comment>